<feature type="region of interest" description="Disordered" evidence="1">
    <location>
        <begin position="1"/>
        <end position="96"/>
    </location>
</feature>
<evidence type="ECO:0000313" key="2">
    <source>
        <dbReference type="EMBL" id="PLW49574.1"/>
    </source>
</evidence>
<feature type="compositionally biased region" description="Pro residues" evidence="1">
    <location>
        <begin position="34"/>
        <end position="47"/>
    </location>
</feature>
<feature type="compositionally biased region" description="Pro residues" evidence="1">
    <location>
        <begin position="1"/>
        <end position="13"/>
    </location>
</feature>
<evidence type="ECO:0000256" key="1">
    <source>
        <dbReference type="SAM" id="MobiDB-lite"/>
    </source>
</evidence>
<accession>A0A2N5VHU7</accession>
<dbReference type="Proteomes" id="UP000235392">
    <property type="component" value="Unassembled WGS sequence"/>
</dbReference>
<feature type="compositionally biased region" description="Pro residues" evidence="1">
    <location>
        <begin position="54"/>
        <end position="63"/>
    </location>
</feature>
<sequence length="124" mass="12665">MACVPRPPLPPLSVPVVGPTPSSNPPGSSNASSVPPPVIPKPPPPSPDISHGPGPIPVPPSEPLDPVAPAAPAPPPAPVAPTRTSTRTKKQPDWYGSWAKTLVLDLALMLRAVHGHAVRLGINN</sequence>
<dbReference type="EMBL" id="PGCI01000015">
    <property type="protein sequence ID" value="PLW49574.1"/>
    <property type="molecule type" value="Genomic_DNA"/>
</dbReference>
<reference evidence="2 3" key="1">
    <citation type="submission" date="2017-11" db="EMBL/GenBank/DDBJ databases">
        <title>De novo assembly and phasing of dikaryotic genomes from two isolates of Puccinia coronata f. sp. avenae, the causal agent of oat crown rust.</title>
        <authorList>
            <person name="Miller M.E."/>
            <person name="Zhang Y."/>
            <person name="Omidvar V."/>
            <person name="Sperschneider J."/>
            <person name="Schwessinger B."/>
            <person name="Raley C."/>
            <person name="Palmer J.M."/>
            <person name="Garnica D."/>
            <person name="Upadhyaya N."/>
            <person name="Rathjen J."/>
            <person name="Taylor J.M."/>
            <person name="Park R.F."/>
            <person name="Dodds P.N."/>
            <person name="Hirsch C.D."/>
            <person name="Kianian S.F."/>
            <person name="Figueroa M."/>
        </authorList>
    </citation>
    <scope>NUCLEOTIDE SEQUENCE [LARGE SCALE GENOMIC DNA]</scope>
    <source>
        <strain evidence="2">12SD80</strain>
    </source>
</reference>
<dbReference type="AlphaFoldDB" id="A0A2N5VHU7"/>
<protein>
    <submittedName>
        <fullName evidence="2">Uncharacterized protein</fullName>
    </submittedName>
</protein>
<feature type="compositionally biased region" description="Low complexity" evidence="1">
    <location>
        <begin position="14"/>
        <end position="33"/>
    </location>
</feature>
<proteinExistence type="predicted"/>
<organism evidence="2 3">
    <name type="scientific">Puccinia coronata f. sp. avenae</name>
    <dbReference type="NCBI Taxonomy" id="200324"/>
    <lineage>
        <taxon>Eukaryota</taxon>
        <taxon>Fungi</taxon>
        <taxon>Dikarya</taxon>
        <taxon>Basidiomycota</taxon>
        <taxon>Pucciniomycotina</taxon>
        <taxon>Pucciniomycetes</taxon>
        <taxon>Pucciniales</taxon>
        <taxon>Pucciniaceae</taxon>
        <taxon>Puccinia</taxon>
    </lineage>
</organism>
<gene>
    <name evidence="2" type="ORF">PCASD_02216</name>
</gene>
<feature type="compositionally biased region" description="Pro residues" evidence="1">
    <location>
        <begin position="69"/>
        <end position="79"/>
    </location>
</feature>
<comment type="caution">
    <text evidence="2">The sequence shown here is derived from an EMBL/GenBank/DDBJ whole genome shotgun (WGS) entry which is preliminary data.</text>
</comment>
<name>A0A2N5VHU7_9BASI</name>
<evidence type="ECO:0000313" key="3">
    <source>
        <dbReference type="Proteomes" id="UP000235392"/>
    </source>
</evidence>